<comment type="caution">
    <text evidence="1">The sequence shown here is derived from an EMBL/GenBank/DDBJ whole genome shotgun (WGS) entry which is preliminary data.</text>
</comment>
<reference evidence="1" key="1">
    <citation type="journal article" date="2014" name="Front. Microbiol.">
        <title>High frequency of phylogenetically diverse reductive dehalogenase-homologous genes in deep subseafloor sedimentary metagenomes.</title>
        <authorList>
            <person name="Kawai M."/>
            <person name="Futagami T."/>
            <person name="Toyoda A."/>
            <person name="Takaki Y."/>
            <person name="Nishi S."/>
            <person name="Hori S."/>
            <person name="Arai W."/>
            <person name="Tsubouchi T."/>
            <person name="Morono Y."/>
            <person name="Uchiyama I."/>
            <person name="Ito T."/>
            <person name="Fujiyama A."/>
            <person name="Inagaki F."/>
            <person name="Takami H."/>
        </authorList>
    </citation>
    <scope>NUCLEOTIDE SEQUENCE</scope>
    <source>
        <strain evidence="1">Expedition CK06-06</strain>
    </source>
</reference>
<sequence length="105" mass="12397">MELRKEFQKDKYRHAEFLEMISIKEEKLLKLFLKKKKHPIPFESDKVVAETVGVLKSVIVKTDREKTTRIVNIKILFFVGIPHSSMFYNIPNKGYMCSDNSYINN</sequence>
<protein>
    <submittedName>
        <fullName evidence="1">Uncharacterized protein</fullName>
    </submittedName>
</protein>
<organism evidence="1">
    <name type="scientific">marine sediment metagenome</name>
    <dbReference type="NCBI Taxonomy" id="412755"/>
    <lineage>
        <taxon>unclassified sequences</taxon>
        <taxon>metagenomes</taxon>
        <taxon>ecological metagenomes</taxon>
    </lineage>
</organism>
<gene>
    <name evidence="1" type="ORF">S03H2_07316</name>
</gene>
<evidence type="ECO:0000313" key="1">
    <source>
        <dbReference type="EMBL" id="GAH22988.1"/>
    </source>
</evidence>
<proteinExistence type="predicted"/>
<dbReference type="AlphaFoldDB" id="X1FQH8"/>
<dbReference type="EMBL" id="BARU01003352">
    <property type="protein sequence ID" value="GAH22988.1"/>
    <property type="molecule type" value="Genomic_DNA"/>
</dbReference>
<accession>X1FQH8</accession>
<name>X1FQH8_9ZZZZ</name>